<gene>
    <name evidence="2" type="ORF">SPRG_15757</name>
</gene>
<proteinExistence type="predicted"/>
<dbReference type="VEuPathDB" id="FungiDB:SPRG_15757"/>
<feature type="region of interest" description="Disordered" evidence="1">
    <location>
        <begin position="1"/>
        <end position="21"/>
    </location>
</feature>
<reference evidence="2 3" key="1">
    <citation type="journal article" date="2013" name="PLoS Genet.">
        <title>Distinctive expansion of potential virulence genes in the genome of the oomycete fish pathogen Saprolegnia parasitica.</title>
        <authorList>
            <person name="Jiang R.H."/>
            <person name="de Bruijn I."/>
            <person name="Haas B.J."/>
            <person name="Belmonte R."/>
            <person name="Lobach L."/>
            <person name="Christie J."/>
            <person name="van den Ackerveken G."/>
            <person name="Bottin A."/>
            <person name="Bulone V."/>
            <person name="Diaz-Moreno S.M."/>
            <person name="Dumas B."/>
            <person name="Fan L."/>
            <person name="Gaulin E."/>
            <person name="Govers F."/>
            <person name="Grenville-Briggs L.J."/>
            <person name="Horner N.R."/>
            <person name="Levin J.Z."/>
            <person name="Mammella M."/>
            <person name="Meijer H.J."/>
            <person name="Morris P."/>
            <person name="Nusbaum C."/>
            <person name="Oome S."/>
            <person name="Phillips A.J."/>
            <person name="van Rooyen D."/>
            <person name="Rzeszutek E."/>
            <person name="Saraiva M."/>
            <person name="Secombes C.J."/>
            <person name="Seidl M.F."/>
            <person name="Snel B."/>
            <person name="Stassen J.H."/>
            <person name="Sykes S."/>
            <person name="Tripathy S."/>
            <person name="van den Berg H."/>
            <person name="Vega-Arreguin J.C."/>
            <person name="Wawra S."/>
            <person name="Young S.K."/>
            <person name="Zeng Q."/>
            <person name="Dieguez-Uribeondo J."/>
            <person name="Russ C."/>
            <person name="Tyler B.M."/>
            <person name="van West P."/>
        </authorList>
    </citation>
    <scope>NUCLEOTIDE SEQUENCE [LARGE SCALE GENOMIC DNA]</scope>
    <source>
        <strain evidence="2 3">CBS 223.65</strain>
    </source>
</reference>
<keyword evidence="3" id="KW-1185">Reference proteome</keyword>
<organism evidence="2 3">
    <name type="scientific">Saprolegnia parasitica (strain CBS 223.65)</name>
    <dbReference type="NCBI Taxonomy" id="695850"/>
    <lineage>
        <taxon>Eukaryota</taxon>
        <taxon>Sar</taxon>
        <taxon>Stramenopiles</taxon>
        <taxon>Oomycota</taxon>
        <taxon>Saprolegniomycetes</taxon>
        <taxon>Saprolegniales</taxon>
        <taxon>Saprolegniaceae</taxon>
        <taxon>Saprolegnia</taxon>
    </lineage>
</organism>
<accession>A0A067BLC0</accession>
<dbReference type="OMA" id="VYHRGAH"/>
<dbReference type="AlphaFoldDB" id="A0A067BLC0"/>
<evidence type="ECO:0000313" key="3">
    <source>
        <dbReference type="Proteomes" id="UP000030745"/>
    </source>
</evidence>
<name>A0A067BLC0_SAPPC</name>
<dbReference type="Proteomes" id="UP000030745">
    <property type="component" value="Unassembled WGS sequence"/>
</dbReference>
<dbReference type="KEGG" id="spar:SPRG_15757"/>
<evidence type="ECO:0000256" key="1">
    <source>
        <dbReference type="SAM" id="MobiDB-lite"/>
    </source>
</evidence>
<evidence type="ECO:0000313" key="2">
    <source>
        <dbReference type="EMBL" id="KDO19008.1"/>
    </source>
</evidence>
<dbReference type="GeneID" id="24137450"/>
<sequence length="63" mass="6660">MAESTVHHRGAHSGLEDEDGDALLPYDNAKPAFAMDSGVTSTLRSAYSSLVTSLLYIPSFVGC</sequence>
<dbReference type="EMBL" id="KK583378">
    <property type="protein sequence ID" value="KDO19008.1"/>
    <property type="molecule type" value="Genomic_DNA"/>
</dbReference>
<protein>
    <submittedName>
        <fullName evidence="2">Uncharacterized protein</fullName>
    </submittedName>
</protein>
<dbReference type="OrthoDB" id="60531at2759"/>
<dbReference type="RefSeq" id="XP_012210295.1">
    <property type="nucleotide sequence ID" value="XM_012354905.1"/>
</dbReference>